<dbReference type="Gene3D" id="3.40.50.1110">
    <property type="entry name" value="SGNH hydrolase"/>
    <property type="match status" value="1"/>
</dbReference>
<dbReference type="InterPro" id="IPR001087">
    <property type="entry name" value="GDSL"/>
</dbReference>
<reference evidence="5" key="2">
    <citation type="submission" date="2025-08" db="UniProtKB">
        <authorList>
            <consortium name="RefSeq"/>
        </authorList>
    </citation>
    <scope>IDENTIFICATION</scope>
    <source>
        <tissue evidence="5">Young leaves</tissue>
    </source>
</reference>
<feature type="signal peptide" evidence="3">
    <location>
        <begin position="1"/>
        <end position="29"/>
    </location>
</feature>
<sequence length="364" mass="40040">MASMTKIASSNFLVFSLFFFLCIQNSVTASGNVTAVFAFGDSTVDSGNNNHFNTVFRGDHLPYGRDFPNHVPTGRFSNGKIATDYLTHMLGIKDVLPAYLDPLVSDSDLLTGVSFGSGGSGLDSETVNLAKVMNMSSQFDLFEEALQRIRDVAGDERAKNIVHNALFVISIGTNDVLYNAYLFPGRMIHYGSISAYQDFLLHNLHDFIQRLYGAGARRILVAGLPPVGCLPLQVTVSSILPSQHWLQRVCNDEQNTDSEAYNNKLQTHIHSLQARLHGAKVAYFDIYKPILGMVNNPGKYGFVQTLQGCCGTGLMEMGPVCNALDLTCPDSSKFLFWDAVHLTQAGYHILVESGRHNLLPYLTN</sequence>
<dbReference type="OrthoDB" id="1600564at2759"/>
<dbReference type="PANTHER" id="PTHR45642:SF139">
    <property type="entry name" value="SGNH HYDROLASE-TYPE ESTERASE DOMAIN-CONTAINING PROTEIN"/>
    <property type="match status" value="1"/>
</dbReference>
<evidence type="ECO:0000256" key="1">
    <source>
        <dbReference type="ARBA" id="ARBA00008668"/>
    </source>
</evidence>
<gene>
    <name evidence="5" type="primary">LOC113874497</name>
</gene>
<dbReference type="PANTHER" id="PTHR45642">
    <property type="entry name" value="GDSL ESTERASE/LIPASE EXL3"/>
    <property type="match status" value="1"/>
</dbReference>
<dbReference type="GO" id="GO:0016788">
    <property type="term" value="F:hydrolase activity, acting on ester bonds"/>
    <property type="evidence" value="ECO:0007669"/>
    <property type="project" value="InterPro"/>
</dbReference>
<feature type="chain" id="PRO_5034443431" evidence="3">
    <location>
        <begin position="30"/>
        <end position="364"/>
    </location>
</feature>
<evidence type="ECO:0000256" key="2">
    <source>
        <dbReference type="ARBA" id="ARBA00022729"/>
    </source>
</evidence>
<dbReference type="InterPro" id="IPR035669">
    <property type="entry name" value="SGNH_plant_lipase-like"/>
</dbReference>
<name>A0A8B8MMQ3_ABRPR</name>
<dbReference type="InterPro" id="IPR050592">
    <property type="entry name" value="GDSL_lipolytic_enzyme"/>
</dbReference>
<organism evidence="4 5">
    <name type="scientific">Abrus precatorius</name>
    <name type="common">Indian licorice</name>
    <name type="synonym">Glycine abrus</name>
    <dbReference type="NCBI Taxonomy" id="3816"/>
    <lineage>
        <taxon>Eukaryota</taxon>
        <taxon>Viridiplantae</taxon>
        <taxon>Streptophyta</taxon>
        <taxon>Embryophyta</taxon>
        <taxon>Tracheophyta</taxon>
        <taxon>Spermatophyta</taxon>
        <taxon>Magnoliopsida</taxon>
        <taxon>eudicotyledons</taxon>
        <taxon>Gunneridae</taxon>
        <taxon>Pentapetalae</taxon>
        <taxon>rosids</taxon>
        <taxon>fabids</taxon>
        <taxon>Fabales</taxon>
        <taxon>Fabaceae</taxon>
        <taxon>Papilionoideae</taxon>
        <taxon>50 kb inversion clade</taxon>
        <taxon>NPAAA clade</taxon>
        <taxon>indigoferoid/millettioid clade</taxon>
        <taxon>Abreae</taxon>
        <taxon>Abrus</taxon>
    </lineage>
</organism>
<evidence type="ECO:0000313" key="5">
    <source>
        <dbReference type="RefSeq" id="XP_027368519.1"/>
    </source>
</evidence>
<keyword evidence="2 3" id="KW-0732">Signal</keyword>
<dbReference type="GeneID" id="113874497"/>
<evidence type="ECO:0000313" key="4">
    <source>
        <dbReference type="Proteomes" id="UP000694853"/>
    </source>
</evidence>
<reference evidence="4" key="1">
    <citation type="journal article" date="2019" name="Toxins">
        <title>Detection of Abrin-Like and Prepropulchellin-Like Toxin Genes and Transcripts Using Whole Genome Sequencing and Full-Length Transcript Sequencing of Abrus precatorius.</title>
        <authorList>
            <person name="Hovde B.T."/>
            <person name="Daligault H.E."/>
            <person name="Hanschen E.R."/>
            <person name="Kunde Y.A."/>
            <person name="Johnson M.B."/>
            <person name="Starkenburg S.R."/>
            <person name="Johnson S.L."/>
        </authorList>
    </citation>
    <scope>NUCLEOTIDE SEQUENCE [LARGE SCALE GENOMIC DNA]</scope>
</reference>
<dbReference type="RefSeq" id="XP_027368519.1">
    <property type="nucleotide sequence ID" value="XM_027512718.1"/>
</dbReference>
<dbReference type="Pfam" id="PF00657">
    <property type="entry name" value="Lipase_GDSL"/>
    <property type="match status" value="1"/>
</dbReference>
<accession>A0A8B8MMQ3</accession>
<evidence type="ECO:0000256" key="3">
    <source>
        <dbReference type="SAM" id="SignalP"/>
    </source>
</evidence>
<dbReference type="AlphaFoldDB" id="A0A8B8MMQ3"/>
<keyword evidence="4" id="KW-1185">Reference proteome</keyword>
<proteinExistence type="inferred from homology"/>
<dbReference type="KEGG" id="aprc:113874497"/>
<dbReference type="CDD" id="cd01837">
    <property type="entry name" value="SGNH_plant_lipase_like"/>
    <property type="match status" value="1"/>
</dbReference>
<dbReference type="InterPro" id="IPR036514">
    <property type="entry name" value="SGNH_hydro_sf"/>
</dbReference>
<dbReference type="SUPFAM" id="SSF52266">
    <property type="entry name" value="SGNH hydrolase"/>
    <property type="match status" value="1"/>
</dbReference>
<dbReference type="Proteomes" id="UP000694853">
    <property type="component" value="Unplaced"/>
</dbReference>
<protein>
    <submittedName>
        <fullName evidence="5">GDSL esterase/lipase At2g40250</fullName>
    </submittedName>
</protein>
<comment type="similarity">
    <text evidence="1">Belongs to the 'GDSL' lipolytic enzyme family.</text>
</comment>